<proteinExistence type="predicted"/>
<dbReference type="InterPro" id="IPR044023">
    <property type="entry name" value="Ig_7"/>
</dbReference>
<dbReference type="Pfam" id="PF13205">
    <property type="entry name" value="Big_5"/>
    <property type="match status" value="4"/>
</dbReference>
<organism evidence="3 4">
    <name type="scientific">Imperialibacter roseus</name>
    <dbReference type="NCBI Taxonomy" id="1324217"/>
    <lineage>
        <taxon>Bacteria</taxon>
        <taxon>Pseudomonadati</taxon>
        <taxon>Bacteroidota</taxon>
        <taxon>Cytophagia</taxon>
        <taxon>Cytophagales</taxon>
        <taxon>Flammeovirgaceae</taxon>
        <taxon>Imperialibacter</taxon>
    </lineage>
</organism>
<evidence type="ECO:0000259" key="2">
    <source>
        <dbReference type="SMART" id="SM00089"/>
    </source>
</evidence>
<dbReference type="InterPro" id="IPR022409">
    <property type="entry name" value="PKD/Chitinase_dom"/>
</dbReference>
<dbReference type="EMBL" id="CP136051">
    <property type="protein sequence ID" value="WOK08832.1"/>
    <property type="molecule type" value="Genomic_DNA"/>
</dbReference>
<sequence length="3978" mass="419880">MRKLYFNISLLFFIGFIFLSSFSIRAQAPLFVSAVVENASPSNVVVTFDDNMVETDGDGWSISGVSGSPTINSVSASGVDITFTLSGPVAEGDIVTISYDDGTGDATDDDPTPLASFGPSGVTNNVDGTGPAFSSAVVENAAPDELKVSFDEAVNLTVTDGFSISTSSSGAVITGIGGGNGTTEITFTLDIPIEEGETVTVTFDGLSGSPDAADGIGNPVQDFSAQAVTNNVDGTGPAFSSAVVENAAPDELKVSFDEAVNLTVTDGFSISTSSSGAVITGVGGGNGTTEITFTLDIPIEEGETVTVTFDGLSGSPDAADGIGNPVQDFSTQAVTNNVDGTGPAFSSAVVENAAPDELKVSFDEAVNLTVTDGFSISTSSSGAVITGIGGGNGTTEITFTLDIPIEEGETVTVTFDGLSGSPDAADGIGNPVQDFSAQAVTNNVDGTAPMFDNAVVEDADRDALVVTFDESVVLTDESGFSLNSDGSPVSITGVSGSGTLVLTFSLDRDINAVEALTLGYNDAAGDARDAGGNALVTFGVPESVTNNVLNSAPVLDAGQSPALSNIDEDDLTSAGNTIAEIIVDGSITDPEGAVEAIAVTVVDNTNGVWQYSLDNGVSWNLFSGTTGSSVDITTSARLLDGTLVGAGTHKVRFVPDADYNGDAIFTFKAWDRTGAGVVGGTIDATTGGGTTAFSTLDDVATITINPINDAPALTGTVAFTTIDEDDISNSGTLISSLITSFAGNYSDSDAGALEGLAVTGVSTTNGTWEFTLDGIGWTSLAPTDDTNAVLLASDGNNAIRFVPSADYNGSTGNTISVRAWDQTSGSDGGTTNVSVNGGTTAFSSGIAATASITVNALNDAPTFNVALGNQNVNSDAGAVSLPLFIDPATQVVTGPADENTQTLDDFTVSIFSDPSGVLVPASADIDNSGTLTYSVVSQKQGVATINVYIVDDGPTGGGNVNTSQLYQFTITVTDNQPPVITSRTPSNGASGQAARNTIQFVFNEQVTVGTGNIEIRDNSNTNLLTSVSVTDATKVQLTGGNTVDVTFDNYMLKNGKTYYVIIENGTFLDVNSSNSFALTSPTGWTFTMSAANSSAPNLLYTIPANGTLDVGVTQDIILVFDEVMRKNAGASSYVFVDKETSLSGPVISNDVIRINPRANDDSDFGLIDNATTGSNRVVINLDQSPVVLTSGVNGTLPFTFDENSFYSIQVDNDAFEDIQDDNSPAIPKFYFKTVADGTPPTLAAVNGGASPTEPFQPVDGATSVSVATPIIYATFNEPVEKGSGNIKIYADLSPSDLLISDVPIGNGAFTVSGRQLAINLSSLGVTLSGGITYYVNIENSAVKDLFNNSFAGISNSTTWNFTTASDGVAPVVSTLSPTDNTAEVGLSPTLTVTFSEPVKKFATPGTKYLRIYYGANDNLFAQVDANSVTIDANQATFSAGSAFPGFTDFYIKIDNGAFFDYSTPANNFAGISSKTVWNFKTTASGDVTPPLANFGSATPADGSTIITNTPSFSINFNEAITEGSGTISLFNAAGDVLTDSWDVLTDVNVSGSTATFQLNIPSLAYGDSYYIQWPAGTFEDLLGNSVAANSNSTNWNFSVANSTVVTPASVLLCSNGDYSSIGTITIAEGSAAGFSGGGTYTISLPVDFEFDVTSIPDFTGGTYIDISAPTVVSLTKSAFTFSYSGSNSAASDVISIDGLLAKFTGIADITTAAYRSAGTATQTGNAAADLQSNIDLQGVAVASPSLTYASYTDYYGESFTNGEIYNIVNVNVYDGYTFNAVDPVVTLNGANSNVRWYSTEDLATEVTSLYQNVAPSMGDLGLDDDGDSGNGYSPNNRFDSEYWWGTSVAHDPFGIHTWWVTNTNANGCESDPVKVRVVSWEIFGYGPTASTQLDEDQYTYYIYDTPANHTVTWSGPGLESPIAFDSEYTVYGSYKWIKFRPLTAGLGVHTLTATLKNVLTGETYSRNFQVTVLPSTSILTSGDTEPCPPISFAGTVVNGTDDYEINISDLTTPNYIFHKVEVYSNNTSTILSSSNVYAVIGSGGSEVHIPADDIFNSLNQLGDYYDPNLGAYSSVYGNITKWRIDKTGLTSGYYQIRRYVTDKGDLDPEETLINPSKIFGSEWIYLNTAPTVSISNLSTDNCESDSPIDLDVVVDGISYSNPTGKFYYQVHNGVGFGAEQLLDGGGATLNFGTLGAGRYNLVYVSNSSEQAGTGCIGKSAAKEFYIYPIPALPSVQAGASILNHGGLVSGDYLFEYCKGDVVDDVVAPPLGTGFYTWSSDLAGNNELGTSSTLEATTIFGGTNTPNTTSRTFYLRETSSNGCASLPRKFTINVYDVPGTPIVIESGGDHIFNQGGGSYLIEYCDLEDVDDIVLDATFLQTGLPAGKTSYFQWYEDDGFGNADYGSPLLVGNILTPGDMGLNATGGNSGASSQIFHVVQYNDRDNTPGFVGCASAATKVTISVFTTPTEPVATADNGFRIQYYAVKNSTSLTADGVTGISFLNTPSGTSAVYRWYQDDGTGSAPSSFISESPILTVSDASLNGLNLATPGTYYFWVSQATSKNFVSSFQGCESDAVRVAITIFDAPTTPALTGSTQTSYSYCTADDYSNDTYTIDVAVPPGYLGSQGAQEYRWYRSDVSGNKINLNPVFIGANPTAQQLGITGLSSTHTRYYMATNVTDIIGVNGDQFAGGESAGVVIEFNFFKTPTAIDIPVAARTYYYCEDEVDDTTITLLTANSSTNGVTFKWYYGDDLVYQEVDEDASAAAASTVNPISDFELSPGVPVIDPTVDGVYDFTVTQTDAGCESAITSASTIRINIFARPITPTPSNANPSVCLGQFDTPFVLDVTGKLPGAQLNWYDAEGTFLANTDTYSPDINLPAGNYTYRVTQTTNRIGTDGSVFPGCESESAEITYQVFDIGAAPEATGLLVNGQYIYEYCVGDDILDMEIVAPDPSITYRWYSDESRTTLVGDKPELAPPGVNNTKDFDRTYYVLKSSSDNGCISEVTEVRVIVNALPSLSFTQNNIAGNIAVCVNAAPVVLSAQDGTGTFFGNGVIDNGDGTATFDPLGAIDSLGISDPQLLKEAVVDTIWLEHTSSLQFVSGEGCYNSVFRLITINPLPEVNFFSDGNFEFEDYNFTICVNAGTISLIGNPSGGVFTGPGITATTSGARFDPLSARTEDGAGLYGPATTYTIKYEYTNPSTLCSNSVEKQITVLPQPEIDFSINGGCSGEPVDFGALVSNEVDLSGISTLIWDFGDESDKYESTSSADRTVTHAFKITLPNATQQDFQVSLTVVSVDGCSSTFSKSVSIGSSPTPRFAWSGIIENQPTVFEIDDPGINIQNLANVTFQLYSGDELLFVESRDRNPALTDAAAQRAYLQGSITTTLPSGGTYRGVLSLRSVNQCFVSLERDVQILDVKTVTADQPYLATFDSGPDGWFADNTFNDVPLLPGVSKFELASRPNSWENAVPGGSILNDEGLSKGWVTNADGNYNTEEKSWVYSPAFDISALLRPMVKFNLMYDFDSRKDGVVLQYSTDNGKTWPTLGLYDGGIDEATGINWYTLEGIVSDPGGQDDQGGTDRVGWAGSTDEQGINYSEARHKLDEIAGNRSSVRFRFALGSDNSVDSKSDNPLTDEEGFAFDNFWIGERSKLVLLEKFTSTTSETSRSVDEKIKGLLENPSINNNDVIVLDYHTEFKKTASDIDPFNQVNKADPGARVLFYGINRVPLSIIAGNLSEGTFNASTTSDVPYSELTLSKSSLIDPEVAISIEQLPSEAKVLSLAVSYSKTGLRLPEDAEHRLYVAVIERTEEYQGNLYSNIVRKILPDGNGIRVENLRTLDGVQTINVTPWEISGKLVKDPEELSVVAFIQSNNSKLVYQSAILDIVGKEANATGVDLPGEIASSYALYPNPANTEVGVRFDSQLNNDFEWRLIDQAGAIISNGRVQKGSEGVTLDTRSVPSGMYFVIISNENAMFEPKKLLIIH</sequence>
<evidence type="ECO:0000313" key="4">
    <source>
        <dbReference type="Proteomes" id="UP001302349"/>
    </source>
</evidence>
<dbReference type="Proteomes" id="UP001302349">
    <property type="component" value="Chromosome"/>
</dbReference>
<dbReference type="SUPFAM" id="SSF49299">
    <property type="entry name" value="PKD domain"/>
    <property type="match status" value="1"/>
</dbReference>
<dbReference type="InterPro" id="IPR026444">
    <property type="entry name" value="Secre_tail"/>
</dbReference>
<reference evidence="3 4" key="1">
    <citation type="journal article" date="2023" name="Microbiol. Resour. Announc.">
        <title>Complete Genome Sequence of Imperialibacter roseus strain P4T.</title>
        <authorList>
            <person name="Tizabi D.R."/>
            <person name="Bachvaroff T."/>
            <person name="Hill R.T."/>
        </authorList>
    </citation>
    <scope>NUCLEOTIDE SEQUENCE [LARGE SCALE GENOMIC DNA]</scope>
    <source>
        <strain evidence="3 4">P4T</strain>
    </source>
</reference>
<dbReference type="SMART" id="SM00089">
    <property type="entry name" value="PKD"/>
    <property type="match status" value="1"/>
</dbReference>
<feature type="domain" description="PKD/Chitinase" evidence="2">
    <location>
        <begin position="3216"/>
        <end position="3310"/>
    </location>
</feature>
<accession>A0ABZ0IWE3</accession>
<name>A0ABZ0IWE3_9BACT</name>
<dbReference type="NCBIfam" id="TIGR04183">
    <property type="entry name" value="Por_Secre_tail"/>
    <property type="match status" value="1"/>
</dbReference>
<dbReference type="RefSeq" id="WP_317491463.1">
    <property type="nucleotide sequence ID" value="NZ_CP136051.1"/>
</dbReference>
<dbReference type="InterPro" id="IPR013783">
    <property type="entry name" value="Ig-like_fold"/>
</dbReference>
<dbReference type="Pfam" id="PF18962">
    <property type="entry name" value="Por_Secre_tail"/>
    <property type="match status" value="1"/>
</dbReference>
<dbReference type="InterPro" id="IPR032812">
    <property type="entry name" value="SbsA_Ig"/>
</dbReference>
<evidence type="ECO:0000256" key="1">
    <source>
        <dbReference type="ARBA" id="ARBA00022729"/>
    </source>
</evidence>
<gene>
    <name evidence="3" type="ORF">RT717_09310</name>
</gene>
<dbReference type="Gene3D" id="2.60.40.10">
    <property type="entry name" value="Immunoglobulins"/>
    <property type="match status" value="1"/>
</dbReference>
<evidence type="ECO:0000313" key="3">
    <source>
        <dbReference type="EMBL" id="WOK08832.1"/>
    </source>
</evidence>
<keyword evidence="4" id="KW-1185">Reference proteome</keyword>
<protein>
    <submittedName>
        <fullName evidence="3">Ig-like domain-containing protein</fullName>
    </submittedName>
</protein>
<dbReference type="Pfam" id="PF19081">
    <property type="entry name" value="Ig_7"/>
    <property type="match status" value="1"/>
</dbReference>
<dbReference type="InterPro" id="IPR035986">
    <property type="entry name" value="PKD_dom_sf"/>
</dbReference>
<keyword evidence="1" id="KW-0732">Signal</keyword>
<dbReference type="Gene3D" id="2.60.120.260">
    <property type="entry name" value="Galactose-binding domain-like"/>
    <property type="match status" value="1"/>
</dbReference>